<dbReference type="NCBIfam" id="NF000595">
    <property type="entry name" value="PRK00015.1-3"/>
    <property type="match status" value="1"/>
</dbReference>
<evidence type="ECO:0000256" key="8">
    <source>
        <dbReference type="ARBA" id="ARBA00022723"/>
    </source>
</evidence>
<comment type="subcellular location">
    <subcellularLocation>
        <location evidence="4">Cytoplasm</location>
    </subcellularLocation>
</comment>
<proteinExistence type="inferred from homology"/>
<evidence type="ECO:0000256" key="1">
    <source>
        <dbReference type="ARBA" id="ARBA00000077"/>
    </source>
</evidence>
<keyword evidence="6" id="KW-0963">Cytoplasm</keyword>
<dbReference type="InterPro" id="IPR012337">
    <property type="entry name" value="RNaseH-like_sf"/>
</dbReference>
<dbReference type="SUPFAM" id="SSF53098">
    <property type="entry name" value="Ribonuclease H-like"/>
    <property type="match status" value="1"/>
</dbReference>
<dbReference type="PANTHER" id="PTHR10954">
    <property type="entry name" value="RIBONUCLEASE H2 SUBUNIT A"/>
    <property type="match status" value="1"/>
</dbReference>
<feature type="binding site" evidence="12">
    <location>
        <position position="102"/>
    </location>
    <ligand>
        <name>a divalent metal cation</name>
        <dbReference type="ChEBI" id="CHEBI:60240"/>
    </ligand>
</feature>
<evidence type="ECO:0000256" key="10">
    <source>
        <dbReference type="ARBA" id="ARBA00022801"/>
    </source>
</evidence>
<evidence type="ECO:0000256" key="5">
    <source>
        <dbReference type="ARBA" id="ARBA00007383"/>
    </source>
</evidence>
<keyword evidence="8 12" id="KW-0479">Metal-binding</keyword>
<evidence type="ECO:0000256" key="2">
    <source>
        <dbReference type="ARBA" id="ARBA00001946"/>
    </source>
</evidence>
<evidence type="ECO:0000313" key="15">
    <source>
        <dbReference type="EMBL" id="PZT48497.1"/>
    </source>
</evidence>
<name>A0A2W6MVQ0_9HELI</name>
<feature type="binding site" evidence="12">
    <location>
        <position position="10"/>
    </location>
    <ligand>
        <name>a divalent metal cation</name>
        <dbReference type="ChEBI" id="CHEBI:60240"/>
    </ligand>
</feature>
<sequence>MENALICGIDEAGRGSLAGSMFMCGVVLGDDFPQDLKKELRDSKKLSQNKRDILAPLIKKYANYHLVEKSAILIDERGLSWCIKSALEEILEKVCADIYLFDGNSTFGVKNLQTLIKGDDKVSAISAASILAKNAKDIQMQELDKLYPKYHFSKNKGYGSKAHISAILEYGMCEEHRKTYKIKSLIQPSLF</sequence>
<comment type="catalytic activity">
    <reaction evidence="1 12 13">
        <text>Endonucleolytic cleavage to 5'-phosphomonoester.</text>
        <dbReference type="EC" id="3.1.26.4"/>
    </reaction>
</comment>
<dbReference type="Proteomes" id="UP000249746">
    <property type="component" value="Unassembled WGS sequence"/>
</dbReference>
<evidence type="ECO:0000256" key="12">
    <source>
        <dbReference type="PROSITE-ProRule" id="PRU01319"/>
    </source>
</evidence>
<evidence type="ECO:0000256" key="6">
    <source>
        <dbReference type="ARBA" id="ARBA00022490"/>
    </source>
</evidence>
<comment type="function">
    <text evidence="3 13">Endonuclease that specifically degrades the RNA of RNA-DNA hybrids.</text>
</comment>
<dbReference type="InterPro" id="IPR036397">
    <property type="entry name" value="RNaseH_sf"/>
</dbReference>
<comment type="similarity">
    <text evidence="5 13">Belongs to the RNase HII family.</text>
</comment>
<keyword evidence="7 12" id="KW-0540">Nuclease</keyword>
<protein>
    <recommendedName>
        <fullName evidence="13">Ribonuclease</fullName>
        <ecNumber evidence="13">3.1.26.4</ecNumber>
    </recommendedName>
</protein>
<dbReference type="InterPro" id="IPR001352">
    <property type="entry name" value="RNase_HII/HIII"/>
</dbReference>
<keyword evidence="9 12" id="KW-0255">Endonuclease</keyword>
<organism evidence="15 16">
    <name type="scientific">Helicobacter valdiviensis</name>
    <dbReference type="NCBI Taxonomy" id="1458358"/>
    <lineage>
        <taxon>Bacteria</taxon>
        <taxon>Pseudomonadati</taxon>
        <taxon>Campylobacterota</taxon>
        <taxon>Epsilonproteobacteria</taxon>
        <taxon>Campylobacterales</taxon>
        <taxon>Helicobacteraceae</taxon>
        <taxon>Helicobacter</taxon>
    </lineage>
</organism>
<dbReference type="Pfam" id="PF01351">
    <property type="entry name" value="RNase_HII"/>
    <property type="match status" value="1"/>
</dbReference>
<comment type="cofactor">
    <cofactor evidence="2">
        <name>Mg(2+)</name>
        <dbReference type="ChEBI" id="CHEBI:18420"/>
    </cofactor>
</comment>
<dbReference type="GO" id="GO:0004523">
    <property type="term" value="F:RNA-DNA hybrid ribonuclease activity"/>
    <property type="evidence" value="ECO:0007669"/>
    <property type="project" value="UniProtKB-UniRule"/>
</dbReference>
<dbReference type="PANTHER" id="PTHR10954:SF18">
    <property type="entry name" value="RIBONUCLEASE HII"/>
    <property type="match status" value="1"/>
</dbReference>
<evidence type="ECO:0000256" key="7">
    <source>
        <dbReference type="ARBA" id="ARBA00022722"/>
    </source>
</evidence>
<dbReference type="GO" id="GO:0043137">
    <property type="term" value="P:DNA replication, removal of RNA primer"/>
    <property type="evidence" value="ECO:0007669"/>
    <property type="project" value="TreeGrafter"/>
</dbReference>
<dbReference type="AlphaFoldDB" id="A0A2W6MVQ0"/>
<dbReference type="CDD" id="cd07182">
    <property type="entry name" value="RNase_HII_bacteria_HII_like"/>
    <property type="match status" value="1"/>
</dbReference>
<evidence type="ECO:0000256" key="11">
    <source>
        <dbReference type="ARBA" id="ARBA00023211"/>
    </source>
</evidence>
<dbReference type="GO" id="GO:0046872">
    <property type="term" value="F:metal ion binding"/>
    <property type="evidence" value="ECO:0007669"/>
    <property type="project" value="UniProtKB-KW"/>
</dbReference>
<dbReference type="PROSITE" id="PS51975">
    <property type="entry name" value="RNASE_H_2"/>
    <property type="match status" value="1"/>
</dbReference>
<dbReference type="InterPro" id="IPR022898">
    <property type="entry name" value="RNase_HII"/>
</dbReference>
<keyword evidence="16" id="KW-1185">Reference proteome</keyword>
<feature type="binding site" evidence="12">
    <location>
        <position position="11"/>
    </location>
    <ligand>
        <name>a divalent metal cation</name>
        <dbReference type="ChEBI" id="CHEBI:60240"/>
    </ligand>
</feature>
<dbReference type="GO" id="GO:0003723">
    <property type="term" value="F:RNA binding"/>
    <property type="evidence" value="ECO:0007669"/>
    <property type="project" value="UniProtKB-UniRule"/>
</dbReference>
<comment type="cofactor">
    <cofactor evidence="12">
        <name>Mn(2+)</name>
        <dbReference type="ChEBI" id="CHEBI:29035"/>
    </cofactor>
    <cofactor evidence="12">
        <name>Mg(2+)</name>
        <dbReference type="ChEBI" id="CHEBI:18420"/>
    </cofactor>
    <text evidence="12">Manganese or magnesium. Binds 1 divalent metal ion per monomer in the absence of substrate. May bind a second metal ion after substrate binding.</text>
</comment>
<dbReference type="GO" id="GO:0005737">
    <property type="term" value="C:cytoplasm"/>
    <property type="evidence" value="ECO:0007669"/>
    <property type="project" value="UniProtKB-SubCell"/>
</dbReference>
<evidence type="ECO:0000259" key="14">
    <source>
        <dbReference type="PROSITE" id="PS51975"/>
    </source>
</evidence>
<evidence type="ECO:0000313" key="16">
    <source>
        <dbReference type="Proteomes" id="UP000249746"/>
    </source>
</evidence>
<dbReference type="GO" id="GO:0006298">
    <property type="term" value="P:mismatch repair"/>
    <property type="evidence" value="ECO:0007669"/>
    <property type="project" value="TreeGrafter"/>
</dbReference>
<evidence type="ECO:0000256" key="9">
    <source>
        <dbReference type="ARBA" id="ARBA00022759"/>
    </source>
</evidence>
<accession>A0A2W6MVQ0</accession>
<keyword evidence="11" id="KW-0464">Manganese</keyword>
<evidence type="ECO:0000256" key="3">
    <source>
        <dbReference type="ARBA" id="ARBA00004065"/>
    </source>
</evidence>
<dbReference type="OrthoDB" id="9803420at2"/>
<gene>
    <name evidence="15" type="ORF">B6S12_03745</name>
</gene>
<dbReference type="EC" id="3.1.26.4" evidence="13"/>
<dbReference type="InterPro" id="IPR024567">
    <property type="entry name" value="RNase_HII/HIII_dom"/>
</dbReference>
<keyword evidence="10 12" id="KW-0378">Hydrolase</keyword>
<feature type="domain" description="RNase H type-2" evidence="14">
    <location>
        <begin position="4"/>
        <end position="191"/>
    </location>
</feature>
<comment type="caution">
    <text evidence="15">The sequence shown here is derived from an EMBL/GenBank/DDBJ whole genome shotgun (WGS) entry which is preliminary data.</text>
</comment>
<reference evidence="15 16" key="1">
    <citation type="submission" date="2017-03" db="EMBL/GenBank/DDBJ databases">
        <title>Genomic and clinical evidence uncovers the enterohepatic species Helicobacter valdiviensis as a potential human intestinal pathogen.</title>
        <authorList>
            <person name="Fresia P."/>
            <person name="Jara R."/>
            <person name="Sierra R."/>
            <person name="Ferres I."/>
            <person name="Greif G."/>
            <person name="Iraola G."/>
            <person name="Collado L."/>
        </authorList>
    </citation>
    <scope>NUCLEOTIDE SEQUENCE [LARGE SCALE GENOMIC DNA]</scope>
    <source>
        <strain evidence="15 16">WBE14</strain>
    </source>
</reference>
<dbReference type="GO" id="GO:0032299">
    <property type="term" value="C:ribonuclease H2 complex"/>
    <property type="evidence" value="ECO:0007669"/>
    <property type="project" value="TreeGrafter"/>
</dbReference>
<dbReference type="EMBL" id="NBIU01000007">
    <property type="protein sequence ID" value="PZT48497.1"/>
    <property type="molecule type" value="Genomic_DNA"/>
</dbReference>
<evidence type="ECO:0000256" key="4">
    <source>
        <dbReference type="ARBA" id="ARBA00004496"/>
    </source>
</evidence>
<evidence type="ECO:0000256" key="13">
    <source>
        <dbReference type="RuleBase" id="RU003515"/>
    </source>
</evidence>
<dbReference type="Gene3D" id="3.30.420.10">
    <property type="entry name" value="Ribonuclease H-like superfamily/Ribonuclease H"/>
    <property type="match status" value="1"/>
</dbReference>